<dbReference type="EMBL" id="WIGO01000237">
    <property type="protein sequence ID" value="KAF6822413.1"/>
    <property type="molecule type" value="Genomic_DNA"/>
</dbReference>
<evidence type="ECO:0000256" key="2">
    <source>
        <dbReference type="SAM" id="SignalP"/>
    </source>
</evidence>
<feature type="compositionally biased region" description="Basic and acidic residues" evidence="1">
    <location>
        <begin position="70"/>
        <end position="83"/>
    </location>
</feature>
<evidence type="ECO:0000313" key="4">
    <source>
        <dbReference type="Proteomes" id="UP000654918"/>
    </source>
</evidence>
<keyword evidence="4" id="KW-1185">Reference proteome</keyword>
<comment type="caution">
    <text evidence="3">The sequence shown here is derived from an EMBL/GenBank/DDBJ whole genome shotgun (WGS) entry which is preliminary data.</text>
</comment>
<keyword evidence="2" id="KW-0732">Signal</keyword>
<reference evidence="3" key="1">
    <citation type="journal article" date="2020" name="Phytopathology">
        <title>Genome Sequence Resources of Colletotrichum truncatum, C. plurivorum, C. musicola, and C. sojae: Four Species Pathogenic to Soybean (Glycine max).</title>
        <authorList>
            <person name="Rogerio F."/>
            <person name="Boufleur T.R."/>
            <person name="Ciampi-Guillardi M."/>
            <person name="Sukno S.A."/>
            <person name="Thon M.R."/>
            <person name="Massola Junior N.S."/>
            <person name="Baroncelli R."/>
        </authorList>
    </citation>
    <scope>NUCLEOTIDE SEQUENCE</scope>
    <source>
        <strain evidence="3">LFN00145</strain>
    </source>
</reference>
<feature type="region of interest" description="Disordered" evidence="1">
    <location>
        <begin position="20"/>
        <end position="138"/>
    </location>
</feature>
<organism evidence="3 4">
    <name type="scientific">Colletotrichum plurivorum</name>
    <dbReference type="NCBI Taxonomy" id="2175906"/>
    <lineage>
        <taxon>Eukaryota</taxon>
        <taxon>Fungi</taxon>
        <taxon>Dikarya</taxon>
        <taxon>Ascomycota</taxon>
        <taxon>Pezizomycotina</taxon>
        <taxon>Sordariomycetes</taxon>
        <taxon>Hypocreomycetidae</taxon>
        <taxon>Glomerellales</taxon>
        <taxon>Glomerellaceae</taxon>
        <taxon>Colletotrichum</taxon>
        <taxon>Colletotrichum orchidearum species complex</taxon>
    </lineage>
</organism>
<feature type="chain" id="PRO_5034218718" evidence="2">
    <location>
        <begin position="18"/>
        <end position="138"/>
    </location>
</feature>
<accession>A0A8H6K122</accession>
<dbReference type="AlphaFoldDB" id="A0A8H6K122"/>
<sequence length="138" mass="14736">MKFLTLVLATLTALAAAAPMSHTDDPWKSPGDCNCEKSWGTRSHLRDRSVNHGQVVPKDMGSGKTGNGKGPKDDPADSDKSKPDTPVSNPKDYKPETPTKGETPIWSGPKSEMPSEPDSVGVGKPVYDQWGAPVAPWP</sequence>
<name>A0A8H6K122_9PEZI</name>
<feature type="signal peptide" evidence="2">
    <location>
        <begin position="1"/>
        <end position="17"/>
    </location>
</feature>
<proteinExistence type="predicted"/>
<dbReference type="Proteomes" id="UP000654918">
    <property type="component" value="Unassembled WGS sequence"/>
</dbReference>
<protein>
    <submittedName>
        <fullName evidence="3">Uncharacterized protein</fullName>
    </submittedName>
</protein>
<evidence type="ECO:0000313" key="3">
    <source>
        <dbReference type="EMBL" id="KAF6822413.1"/>
    </source>
</evidence>
<evidence type="ECO:0000256" key="1">
    <source>
        <dbReference type="SAM" id="MobiDB-lite"/>
    </source>
</evidence>
<gene>
    <name evidence="3" type="ORF">CPLU01_12027</name>
</gene>